<protein>
    <submittedName>
        <fullName evidence="1">Uncharacterized protein</fullName>
    </submittedName>
</protein>
<reference evidence="2" key="1">
    <citation type="submission" date="2018-06" db="EMBL/GenBank/DDBJ databases">
        <title>Genome assembly of Danube salmon.</title>
        <authorList>
            <person name="Macqueen D.J."/>
            <person name="Gundappa M.K."/>
        </authorList>
    </citation>
    <scope>NUCLEOTIDE SEQUENCE [LARGE SCALE GENOMIC DNA]</scope>
</reference>
<dbReference type="Ensembl" id="ENSHHUT00000045909.1">
    <property type="protein sequence ID" value="ENSHHUP00000044262.1"/>
    <property type="gene ID" value="ENSHHUG00000027104.1"/>
</dbReference>
<reference evidence="1" key="3">
    <citation type="submission" date="2025-09" db="UniProtKB">
        <authorList>
            <consortium name="Ensembl"/>
        </authorList>
    </citation>
    <scope>IDENTIFICATION</scope>
</reference>
<accession>A0A4W5N0P6</accession>
<dbReference type="STRING" id="62062.ENSHHUP00000044262"/>
<evidence type="ECO:0000313" key="2">
    <source>
        <dbReference type="Proteomes" id="UP000314982"/>
    </source>
</evidence>
<name>A0A4W5N0P6_9TELE</name>
<reference evidence="1" key="2">
    <citation type="submission" date="2025-08" db="UniProtKB">
        <authorList>
            <consortium name="Ensembl"/>
        </authorList>
    </citation>
    <scope>IDENTIFICATION</scope>
</reference>
<sequence length="95" mass="10375">HGISGLLLNQYQRLLAKSNNGVSYGLASSATSVRPSAPKVRDQRSAVFSLEQARQRALYPRTEKIEVTLQIPGLQGTLLVMNKGVSTPHSCARRE</sequence>
<evidence type="ECO:0000313" key="1">
    <source>
        <dbReference type="Ensembl" id="ENSHHUP00000044262.1"/>
    </source>
</evidence>
<dbReference type="AlphaFoldDB" id="A0A4W5N0P6"/>
<keyword evidence="2" id="KW-1185">Reference proteome</keyword>
<proteinExistence type="predicted"/>
<dbReference type="Proteomes" id="UP000314982">
    <property type="component" value="Unassembled WGS sequence"/>
</dbReference>
<organism evidence="1 2">
    <name type="scientific">Hucho hucho</name>
    <name type="common">huchen</name>
    <dbReference type="NCBI Taxonomy" id="62062"/>
    <lineage>
        <taxon>Eukaryota</taxon>
        <taxon>Metazoa</taxon>
        <taxon>Chordata</taxon>
        <taxon>Craniata</taxon>
        <taxon>Vertebrata</taxon>
        <taxon>Euteleostomi</taxon>
        <taxon>Actinopterygii</taxon>
        <taxon>Neopterygii</taxon>
        <taxon>Teleostei</taxon>
        <taxon>Protacanthopterygii</taxon>
        <taxon>Salmoniformes</taxon>
        <taxon>Salmonidae</taxon>
        <taxon>Salmoninae</taxon>
        <taxon>Hucho</taxon>
    </lineage>
</organism>